<comment type="cofactor">
    <cofactor evidence="1 15 16">
        <name>heme</name>
        <dbReference type="ChEBI" id="CHEBI:30413"/>
    </cofactor>
</comment>
<evidence type="ECO:0000313" key="19">
    <source>
        <dbReference type="EMBL" id="OQO08411.1"/>
    </source>
</evidence>
<keyword evidence="5 15" id="KW-0285">Flavoprotein</keyword>
<dbReference type="InterPro" id="IPR017927">
    <property type="entry name" value="FAD-bd_FR_type"/>
</dbReference>
<dbReference type="GO" id="GO:0005829">
    <property type="term" value="C:cytosol"/>
    <property type="evidence" value="ECO:0007669"/>
    <property type="project" value="TreeGrafter"/>
</dbReference>
<dbReference type="GO" id="GO:0020037">
    <property type="term" value="F:heme binding"/>
    <property type="evidence" value="ECO:0007669"/>
    <property type="project" value="UniProtKB-UniRule"/>
</dbReference>
<dbReference type="PROSITE" id="PS00086">
    <property type="entry name" value="CYTOCHROME_P450"/>
    <property type="match status" value="1"/>
</dbReference>
<dbReference type="InterPro" id="IPR003097">
    <property type="entry name" value="CysJ-like_FAD-binding"/>
</dbReference>
<comment type="caution">
    <text evidence="19">The sequence shown here is derived from an EMBL/GenBank/DDBJ whole genome shotgun (WGS) entry which is preliminary data.</text>
</comment>
<evidence type="ECO:0000256" key="11">
    <source>
        <dbReference type="ARBA" id="ARBA00023002"/>
    </source>
</evidence>
<dbReference type="InterPro" id="IPR023173">
    <property type="entry name" value="NADPH_Cyt_P450_Rdtase_alpha"/>
</dbReference>
<dbReference type="PANTHER" id="PTHR19384:SF127">
    <property type="entry name" value="BIFUNCTIONAL CYTOCHROME P450_NADPH--P450 REDUCTASE"/>
    <property type="match status" value="1"/>
</dbReference>
<keyword evidence="8 15" id="KW-0274">FAD</keyword>
<evidence type="ECO:0000259" key="17">
    <source>
        <dbReference type="PROSITE" id="PS50902"/>
    </source>
</evidence>
<dbReference type="Gene3D" id="3.40.50.80">
    <property type="entry name" value="Nucleotide-binding domain of ferredoxin-NADP reductase (FNR) module"/>
    <property type="match status" value="1"/>
</dbReference>
<dbReference type="SUPFAM" id="SSF63380">
    <property type="entry name" value="Riboflavin synthase domain-like"/>
    <property type="match status" value="1"/>
</dbReference>
<dbReference type="STRING" id="1507870.A0A1V8TAX9"/>
<evidence type="ECO:0000259" key="18">
    <source>
        <dbReference type="PROSITE" id="PS51384"/>
    </source>
</evidence>
<comment type="cofactor">
    <cofactor evidence="15">
        <name>FAD</name>
        <dbReference type="ChEBI" id="CHEBI:57692"/>
    </cofactor>
    <cofactor evidence="15">
        <name>FMN</name>
        <dbReference type="ChEBI" id="CHEBI:58210"/>
    </cofactor>
</comment>
<dbReference type="InterPro" id="IPR001709">
    <property type="entry name" value="Flavoprot_Pyr_Nucl_cyt_Rdtase"/>
</dbReference>
<dbReference type="EMBL" id="NAJO01000012">
    <property type="protein sequence ID" value="OQO08411.1"/>
    <property type="molecule type" value="Genomic_DNA"/>
</dbReference>
<evidence type="ECO:0000256" key="6">
    <source>
        <dbReference type="ARBA" id="ARBA00022643"/>
    </source>
</evidence>
<dbReference type="PRINTS" id="PR00369">
    <property type="entry name" value="FLAVODOXIN"/>
</dbReference>
<feature type="domain" description="FAD-binding FR-type" evidence="18">
    <location>
        <begin position="696"/>
        <end position="926"/>
    </location>
</feature>
<dbReference type="InParanoid" id="A0A1V8TAX9"/>
<dbReference type="InterPro" id="IPR008254">
    <property type="entry name" value="Flavodoxin/NO_synth"/>
</dbReference>
<dbReference type="InterPro" id="IPR017972">
    <property type="entry name" value="Cyt_P450_CS"/>
</dbReference>
<dbReference type="SUPFAM" id="SSF48264">
    <property type="entry name" value="Cytochrome P450"/>
    <property type="match status" value="1"/>
</dbReference>
<dbReference type="InterPro" id="IPR023206">
    <property type="entry name" value="Bifunctional_P450_P450_red"/>
</dbReference>
<evidence type="ECO:0000256" key="9">
    <source>
        <dbReference type="ARBA" id="ARBA00022857"/>
    </source>
</evidence>
<organism evidence="19 20">
    <name type="scientific">Cryoendolithus antarcticus</name>
    <dbReference type="NCBI Taxonomy" id="1507870"/>
    <lineage>
        <taxon>Eukaryota</taxon>
        <taxon>Fungi</taxon>
        <taxon>Dikarya</taxon>
        <taxon>Ascomycota</taxon>
        <taxon>Pezizomycotina</taxon>
        <taxon>Dothideomycetes</taxon>
        <taxon>Dothideomycetidae</taxon>
        <taxon>Cladosporiales</taxon>
        <taxon>Cladosporiaceae</taxon>
        <taxon>Cryoendolithus</taxon>
    </lineage>
</organism>
<comment type="catalytic activity">
    <reaction evidence="15">
        <text>an organic molecule + reduced [NADPH--hemoprotein reductase] + O2 = an alcohol + oxidized [NADPH--hemoprotein reductase] + H2O + H(+)</text>
        <dbReference type="Rhea" id="RHEA:17149"/>
        <dbReference type="Rhea" id="RHEA-COMP:11964"/>
        <dbReference type="Rhea" id="RHEA-COMP:11965"/>
        <dbReference type="ChEBI" id="CHEBI:15377"/>
        <dbReference type="ChEBI" id="CHEBI:15378"/>
        <dbReference type="ChEBI" id="CHEBI:15379"/>
        <dbReference type="ChEBI" id="CHEBI:30879"/>
        <dbReference type="ChEBI" id="CHEBI:57618"/>
        <dbReference type="ChEBI" id="CHEBI:58210"/>
        <dbReference type="ChEBI" id="CHEBI:142491"/>
        <dbReference type="EC" id="1.14.14.1"/>
    </reaction>
</comment>
<dbReference type="Gene3D" id="1.10.630.10">
    <property type="entry name" value="Cytochrome P450"/>
    <property type="match status" value="1"/>
</dbReference>
<feature type="domain" description="Flavodoxin-like" evidence="17">
    <location>
        <begin position="523"/>
        <end position="664"/>
    </location>
</feature>
<dbReference type="InterPro" id="IPR001128">
    <property type="entry name" value="Cyt_P450"/>
</dbReference>
<dbReference type="FunFam" id="1.10.630.10:FF:000040">
    <property type="entry name" value="Bifunctional cytochrome P450/NADPH--P450 reductase"/>
    <property type="match status" value="1"/>
</dbReference>
<dbReference type="Pfam" id="PF00667">
    <property type="entry name" value="FAD_binding_1"/>
    <property type="match status" value="1"/>
</dbReference>
<dbReference type="Gene3D" id="3.40.50.360">
    <property type="match status" value="1"/>
</dbReference>
<accession>A0A1V8TAX9</accession>
<dbReference type="PRINTS" id="PR00371">
    <property type="entry name" value="FPNCR"/>
</dbReference>
<dbReference type="AlphaFoldDB" id="A0A1V8TAX9"/>
<dbReference type="InterPro" id="IPR039261">
    <property type="entry name" value="FNR_nucleotide-bd"/>
</dbReference>
<dbReference type="InterPro" id="IPR017938">
    <property type="entry name" value="Riboflavin_synthase-like_b-brl"/>
</dbReference>
<dbReference type="InterPro" id="IPR029039">
    <property type="entry name" value="Flavoprotein-like_sf"/>
</dbReference>
<keyword evidence="9 15" id="KW-0521">NADP</keyword>
<evidence type="ECO:0000256" key="16">
    <source>
        <dbReference type="PIRSR" id="PIRSR000209-1"/>
    </source>
</evidence>
<dbReference type="OrthoDB" id="1470350at2759"/>
<evidence type="ECO:0000256" key="2">
    <source>
        <dbReference type="ARBA" id="ARBA00010018"/>
    </source>
</evidence>
<evidence type="ECO:0000256" key="4">
    <source>
        <dbReference type="ARBA" id="ARBA00022617"/>
    </source>
</evidence>
<keyword evidence="7 15" id="KW-0479">Metal-binding</keyword>
<dbReference type="EC" id="1.14.14.1" evidence="15"/>
<keyword evidence="6 15" id="KW-0288">FMN</keyword>
<keyword evidence="3 15" id="KW-0813">Transport</keyword>
<dbReference type="EC" id="1.6.2.4" evidence="15"/>
<dbReference type="GO" id="GO:0070330">
    <property type="term" value="F:aromatase activity"/>
    <property type="evidence" value="ECO:0007669"/>
    <property type="project" value="UniProtKB-UniRule"/>
</dbReference>
<dbReference type="Pfam" id="PF00175">
    <property type="entry name" value="NAD_binding_1"/>
    <property type="match status" value="1"/>
</dbReference>
<dbReference type="SUPFAM" id="SSF52218">
    <property type="entry name" value="Flavoproteins"/>
    <property type="match status" value="1"/>
</dbReference>
<evidence type="ECO:0000256" key="10">
    <source>
        <dbReference type="ARBA" id="ARBA00022982"/>
    </source>
</evidence>
<feature type="binding site" description="axial binding residue" evidence="16">
    <location>
        <position position="433"/>
    </location>
    <ligand>
        <name>heme</name>
        <dbReference type="ChEBI" id="CHEBI:30413"/>
    </ligand>
    <ligandPart>
        <name>Fe</name>
        <dbReference type="ChEBI" id="CHEBI:18248"/>
    </ligandPart>
</feature>
<dbReference type="GO" id="GO:0050660">
    <property type="term" value="F:flavin adenine dinucleotide binding"/>
    <property type="evidence" value="ECO:0007669"/>
    <property type="project" value="TreeGrafter"/>
</dbReference>
<evidence type="ECO:0000256" key="8">
    <source>
        <dbReference type="ARBA" id="ARBA00022827"/>
    </source>
</evidence>
<keyword evidence="12 15" id="KW-0408">Iron</keyword>
<evidence type="ECO:0000256" key="3">
    <source>
        <dbReference type="ARBA" id="ARBA00022448"/>
    </source>
</evidence>
<keyword evidence="10 15" id="KW-0249">Electron transport</keyword>
<evidence type="ECO:0000313" key="20">
    <source>
        <dbReference type="Proteomes" id="UP000192596"/>
    </source>
</evidence>
<evidence type="ECO:0000256" key="13">
    <source>
        <dbReference type="ARBA" id="ARBA00023033"/>
    </source>
</evidence>
<dbReference type="PROSITE" id="PS50902">
    <property type="entry name" value="FLAVODOXIN_LIKE"/>
    <property type="match status" value="1"/>
</dbReference>
<keyword evidence="11 15" id="KW-0560">Oxidoreductase</keyword>
<gene>
    <name evidence="19" type="ORF">B0A48_06281</name>
</gene>
<dbReference type="Pfam" id="PF00067">
    <property type="entry name" value="p450"/>
    <property type="match status" value="2"/>
</dbReference>
<protein>
    <recommendedName>
        <fullName evidence="15">Bifunctional cytochrome P450/NADPH--P450 reductase</fullName>
    </recommendedName>
    <domain>
        <recommendedName>
            <fullName evidence="15">Cytochrome P450</fullName>
            <ecNumber evidence="15">1.14.14.1</ecNumber>
        </recommendedName>
    </domain>
    <domain>
        <recommendedName>
            <fullName evidence="15">NADPH--cytochrome P450 reductase</fullName>
            <ecNumber evidence="15">1.6.2.4</ecNumber>
        </recommendedName>
    </domain>
</protein>
<dbReference type="PROSITE" id="PS51384">
    <property type="entry name" value="FAD_FR"/>
    <property type="match status" value="1"/>
</dbReference>
<evidence type="ECO:0000256" key="7">
    <source>
        <dbReference type="ARBA" id="ARBA00022723"/>
    </source>
</evidence>
<dbReference type="Gene3D" id="2.40.30.10">
    <property type="entry name" value="Translation factors"/>
    <property type="match status" value="1"/>
</dbReference>
<evidence type="ECO:0000256" key="5">
    <source>
        <dbReference type="ARBA" id="ARBA00022630"/>
    </source>
</evidence>
<comment type="similarity">
    <text evidence="2 15">In the N-terminal section; belongs to the cytochrome P450 family.</text>
</comment>
<dbReference type="InterPro" id="IPR001433">
    <property type="entry name" value="OxRdtase_FAD/NAD-bd"/>
</dbReference>
<dbReference type="CDD" id="cd11068">
    <property type="entry name" value="CYP120A1"/>
    <property type="match status" value="1"/>
</dbReference>
<evidence type="ECO:0000256" key="12">
    <source>
        <dbReference type="ARBA" id="ARBA00023004"/>
    </source>
</evidence>
<dbReference type="Gene3D" id="1.20.990.10">
    <property type="entry name" value="NADPH-cytochrome p450 Reductase, Chain A, domain 3"/>
    <property type="match status" value="1"/>
</dbReference>
<dbReference type="Proteomes" id="UP000192596">
    <property type="component" value="Unassembled WGS sequence"/>
</dbReference>
<evidence type="ECO:0000256" key="15">
    <source>
        <dbReference type="PIRNR" id="PIRNR000209"/>
    </source>
</evidence>
<dbReference type="SUPFAM" id="SSF52343">
    <property type="entry name" value="Ferredoxin reductase-like, C-terminal NADP-linked domain"/>
    <property type="match status" value="1"/>
</dbReference>
<name>A0A1V8TAX9_9PEZI</name>
<keyword evidence="13 15" id="KW-0503">Monooxygenase</keyword>
<proteinExistence type="inferred from homology"/>
<dbReference type="InterPro" id="IPR001094">
    <property type="entry name" value="Flavdoxin-like"/>
</dbReference>
<reference evidence="20" key="1">
    <citation type="submission" date="2017-03" db="EMBL/GenBank/DDBJ databases">
        <title>Genomes of endolithic fungi from Antarctica.</title>
        <authorList>
            <person name="Coleine C."/>
            <person name="Masonjones S."/>
            <person name="Stajich J.E."/>
        </authorList>
    </citation>
    <scope>NUCLEOTIDE SEQUENCE [LARGE SCALE GENOMIC DNA]</scope>
    <source>
        <strain evidence="20">CCFEE 5527</strain>
    </source>
</reference>
<dbReference type="Pfam" id="PF00258">
    <property type="entry name" value="Flavodoxin_1"/>
    <property type="match status" value="1"/>
</dbReference>
<keyword evidence="4 15" id="KW-0349">Heme</keyword>
<dbReference type="GO" id="GO:0010181">
    <property type="term" value="F:FMN binding"/>
    <property type="evidence" value="ECO:0007669"/>
    <property type="project" value="UniProtKB-UniRule"/>
</dbReference>
<dbReference type="GO" id="GO:0003958">
    <property type="term" value="F:NADPH-hemoprotein reductase activity"/>
    <property type="evidence" value="ECO:0007669"/>
    <property type="project" value="UniProtKB-UniRule"/>
</dbReference>
<sequence length="1083" mass="119893">MSSARNNIPAVAGYPIVGNVFNVNDEVPVRAIENLADTYGGIYKLRFFGREIFVVANHELLEEMCDEKRFWKAAGEALEKLNRPGERLGLFTAPSEELPDWQQAHRILVPAFGPLPVQDIFPEMHDIATQMILKWARQGSDFRIPVTLDFTRLTLDTIALCSMDTRFNSFYREDMHPFVDAMNVLLGATSESLRAGGIIKSMMPWDDTLKRVGAARDFMDNIAMDLVKYRRAHPTDKRDLLNAMINGKDPKTGLHMDDKLITSNMTTFLVAGHETTSGLLSTQTSRVTEMDRSLTHIAGFAFYALLKNRHTYLAAQEEVDRVVGRGQLTAEHLKDLPYLTGVLRETLRLHPTAPGFVRTIRPDNPNEFEYLAGGKYALRRGDNVLCAIGKAQRDPEVYGPDPDAFRPERMMGKAYEELPNSAWQAFGTGARACIGRGFAWQEALAAMAMVFQSFELVLADEDYQLKIKQTLTIKPDDFYMRATLREGVTPVSLLSSLVGQTPTSTAPTPKRTDSGLAEDLKPMTILYGSNTGTCSSLAQKLSVDARRFGYDATILDMDAGTEALPTDRPTVIVTASYEGQPPDNAVKFVKWLEGLADGQQLQGVEYAVFSCGNSEWFSTFHRIPTICDDLLLKHGAKRLATRGLTDAAKSNIASDFESWTESTLWPAIAPSKQSQEGAATFEAEIDTPDRSTFLRQDVQTGTVLESKTLVAPGEPEKRHLAVQLPKGMSYQAGDYIAILPLNGPYNVKRVTRQFRLKPGASIKIDPSTATFLPAGTLIAIRDILEGFVELHSPATRKDILTCIDATEDKSEKSRLQTLIDDSHFSAEATGKRFSLLDILEVHPSVHLTFQNYLSMLPPLRPRQYSISSSALADSSIATVTYAMLDAPSASGHGTFKGVTSTYMASLTAGDSVQVAVRSTNKFFHLPAKPEETPVLLFCAGSGLAPFRGFVQERTVQLQQGKKLAKAVLFIGNRSPTADRLYAAELDSWAKAGAVDLRYAFSREPEESGGCKYVQDRARKDQAEVRELWNQGAKLFICGIPELAEGVGRELKSVLTEGEGMGEAEREEWWRRVRNERVVIDVFA</sequence>
<dbReference type="PANTHER" id="PTHR19384">
    <property type="entry name" value="NITRIC OXIDE SYNTHASE-RELATED"/>
    <property type="match status" value="1"/>
</dbReference>
<comment type="catalytic activity">
    <reaction evidence="14 15">
        <text>2 oxidized [cytochrome P450] + NADPH = 2 reduced [cytochrome P450] + NADP(+) + H(+)</text>
        <dbReference type="Rhea" id="RHEA:24040"/>
        <dbReference type="Rhea" id="RHEA-COMP:14627"/>
        <dbReference type="Rhea" id="RHEA-COMP:14628"/>
        <dbReference type="ChEBI" id="CHEBI:15378"/>
        <dbReference type="ChEBI" id="CHEBI:55376"/>
        <dbReference type="ChEBI" id="CHEBI:57783"/>
        <dbReference type="ChEBI" id="CHEBI:58349"/>
        <dbReference type="ChEBI" id="CHEBI:60344"/>
        <dbReference type="EC" id="1.6.2.4"/>
    </reaction>
</comment>
<keyword evidence="20" id="KW-1185">Reference proteome</keyword>
<dbReference type="GO" id="GO:0005506">
    <property type="term" value="F:iron ion binding"/>
    <property type="evidence" value="ECO:0007669"/>
    <property type="project" value="UniProtKB-UniRule"/>
</dbReference>
<evidence type="ECO:0000256" key="1">
    <source>
        <dbReference type="ARBA" id="ARBA00001971"/>
    </source>
</evidence>
<evidence type="ECO:0000256" key="14">
    <source>
        <dbReference type="ARBA" id="ARBA00049342"/>
    </source>
</evidence>
<dbReference type="PIRSF" id="PIRSF000209">
    <property type="entry name" value="Bifunctional_P450_P450R"/>
    <property type="match status" value="1"/>
</dbReference>
<dbReference type="InterPro" id="IPR036396">
    <property type="entry name" value="Cyt_P450_sf"/>
</dbReference>
<dbReference type="CDD" id="cd06206">
    <property type="entry name" value="bifunctional_CYPOR"/>
    <property type="match status" value="1"/>
</dbReference>